<accession>A0A8H3VLS1</accession>
<evidence type="ECO:0000256" key="2">
    <source>
        <dbReference type="ARBA" id="ARBA00022574"/>
    </source>
</evidence>
<evidence type="ECO:0000256" key="4">
    <source>
        <dbReference type="ARBA" id="ARBA00022737"/>
    </source>
</evidence>
<evidence type="ECO:0000256" key="5">
    <source>
        <dbReference type="ARBA" id="ARBA00023242"/>
    </source>
</evidence>
<keyword evidence="3 6" id="KW-0819">tRNA processing</keyword>
<feature type="region of interest" description="Disordered" evidence="7">
    <location>
        <begin position="42"/>
        <end position="75"/>
    </location>
</feature>
<dbReference type="GO" id="GO:0106004">
    <property type="term" value="P:tRNA (guanine-N7)-methylation"/>
    <property type="evidence" value="ECO:0007669"/>
    <property type="project" value="UniProtKB-UniRule"/>
</dbReference>
<comment type="function">
    <text evidence="6">Required for the formation of N(7)-methylguanine at position 46 (m7G46) in tRNA. In the complex, it is required to stabilize and induce conformational changes of the catalytic subunit.</text>
</comment>
<evidence type="ECO:0000256" key="3">
    <source>
        <dbReference type="ARBA" id="ARBA00022694"/>
    </source>
</evidence>
<dbReference type="GO" id="GO:0005634">
    <property type="term" value="C:nucleus"/>
    <property type="evidence" value="ECO:0007669"/>
    <property type="project" value="UniProtKB-SubCell"/>
</dbReference>
<dbReference type="GO" id="GO:0043527">
    <property type="term" value="C:tRNA methyltransferase complex"/>
    <property type="evidence" value="ECO:0007669"/>
    <property type="project" value="TreeGrafter"/>
</dbReference>
<reference evidence="8 9" key="1">
    <citation type="submission" date="2018-12" db="EMBL/GenBank/DDBJ databases">
        <title>Venturia inaequalis Genome Resource.</title>
        <authorList>
            <person name="Lichtner F.J."/>
        </authorList>
    </citation>
    <scope>NUCLEOTIDE SEQUENCE [LARGE SCALE GENOMIC DNA]</scope>
    <source>
        <strain evidence="8 9">120213</strain>
    </source>
</reference>
<evidence type="ECO:0000313" key="9">
    <source>
        <dbReference type="Proteomes" id="UP000447873"/>
    </source>
</evidence>
<evidence type="ECO:0000256" key="6">
    <source>
        <dbReference type="HAMAP-Rule" id="MF_03056"/>
    </source>
</evidence>
<dbReference type="InterPro" id="IPR015943">
    <property type="entry name" value="WD40/YVTN_repeat-like_dom_sf"/>
</dbReference>
<dbReference type="Proteomes" id="UP000447873">
    <property type="component" value="Unassembled WGS sequence"/>
</dbReference>
<dbReference type="GO" id="GO:0005829">
    <property type="term" value="C:cytosol"/>
    <property type="evidence" value="ECO:0007669"/>
    <property type="project" value="TreeGrafter"/>
</dbReference>
<dbReference type="PANTHER" id="PTHR16288">
    <property type="entry name" value="WD40 REPEAT PROTEIN 4"/>
    <property type="match status" value="1"/>
</dbReference>
<comment type="pathway">
    <text evidence="6">tRNA modification; N(7)-methylguanine-tRNA biosynthesis.</text>
</comment>
<dbReference type="HAMAP" id="MF_03056">
    <property type="entry name" value="TRM82"/>
    <property type="match status" value="1"/>
</dbReference>
<proteinExistence type="inferred from homology"/>
<dbReference type="SUPFAM" id="SSF50978">
    <property type="entry name" value="WD40 repeat-like"/>
    <property type="match status" value="1"/>
</dbReference>
<dbReference type="InterPro" id="IPR028884">
    <property type="entry name" value="Trm82"/>
</dbReference>
<protein>
    <recommendedName>
        <fullName evidence="10">Transfer RNA methyltransferase 82</fullName>
    </recommendedName>
</protein>
<comment type="subcellular location">
    <subcellularLocation>
        <location evidence="1 6">Nucleus</location>
    </subcellularLocation>
</comment>
<evidence type="ECO:0000256" key="1">
    <source>
        <dbReference type="ARBA" id="ARBA00004123"/>
    </source>
</evidence>
<keyword evidence="4 6" id="KW-0677">Repeat</keyword>
<evidence type="ECO:0000313" key="8">
    <source>
        <dbReference type="EMBL" id="KAE9989164.1"/>
    </source>
</evidence>
<sequence>MHHPYQRLTVCVPGTGAQFLLAASGHKLFSVNLADGSVVTQWPKEGPNEALEEKEVVAEETEGPPSKKRRLSNEKHEDLPNIIHMVVTASQNHLVVVTAEDKCLRVFEISPEGKLEQLSQRNMPKKPCAIVISPDDKSIYSADKFGDVYSLPLVPTAEDHAEFQSRTKKVVEPKAGPAAHETTVHTKANLRSLESQLKQAQKGKPLSKPKEPLDFPHDLLLGHVSLLTDLLVTTIKPDESIEKPRTYLITSDRDEHVRISRGPPQAYVIEGFCLGHREFINKLCLAEPGLLVSGGGDDELLIWDWLAQKLVNRVNISKAVQKMKHNFIREKVVEEDVEMDGSDIRHVPDEQKIKEEVEAVENATNTDEKLVEAEERSVHPSAGPPTESKIGKIAVSNIWRFVSPSMGKAPQSHLLIAIEGLPALFHFPIPSLRTEKGGEDIGYIPLPSNILDITQLRNTNTLIISVDNIHEPSSTTIVDSSEEFKPRLLAFELVGEDLDGGAVWKPQKDVDSVLLDLNEQNTVEWHEKALQTLLYSVENLRKRGAEEQDGAPEPGMAE</sequence>
<keyword evidence="5 6" id="KW-0539">Nucleus</keyword>
<dbReference type="Gene3D" id="2.130.10.10">
    <property type="entry name" value="YVTN repeat-like/Quinoprotein amine dehydrogenase"/>
    <property type="match status" value="2"/>
</dbReference>
<gene>
    <name evidence="8" type="ORF">EG328_000096</name>
</gene>
<name>A0A8H3VLS1_VENIN</name>
<evidence type="ECO:0008006" key="10">
    <source>
        <dbReference type="Google" id="ProtNLM"/>
    </source>
</evidence>
<dbReference type="PANTHER" id="PTHR16288:SF0">
    <property type="entry name" value="TRNA (GUANINE-N(7)-)-METHYLTRANSFERASE NON-CATALYTIC SUBUNIT WDR4"/>
    <property type="match status" value="1"/>
</dbReference>
<dbReference type="AlphaFoldDB" id="A0A8H3VLS1"/>
<dbReference type="InterPro" id="IPR036322">
    <property type="entry name" value="WD40_repeat_dom_sf"/>
</dbReference>
<dbReference type="EMBL" id="WNWS01000001">
    <property type="protein sequence ID" value="KAE9989164.1"/>
    <property type="molecule type" value="Genomic_DNA"/>
</dbReference>
<comment type="similarity">
    <text evidence="6">Belongs to the WD repeat TRM82 family.</text>
</comment>
<keyword evidence="2 6" id="KW-0853">WD repeat</keyword>
<comment type="caution">
    <text evidence="8">The sequence shown here is derived from an EMBL/GenBank/DDBJ whole genome shotgun (WGS) entry which is preliminary data.</text>
</comment>
<evidence type="ECO:0000256" key="7">
    <source>
        <dbReference type="SAM" id="MobiDB-lite"/>
    </source>
</evidence>
<feature type="compositionally biased region" description="Basic and acidic residues" evidence="7">
    <location>
        <begin position="366"/>
        <end position="378"/>
    </location>
</feature>
<dbReference type="UniPathway" id="UPA00989"/>
<feature type="region of interest" description="Disordered" evidence="7">
    <location>
        <begin position="359"/>
        <end position="387"/>
    </location>
</feature>
<organism evidence="8 9">
    <name type="scientific">Venturia inaequalis</name>
    <name type="common">Apple scab fungus</name>
    <dbReference type="NCBI Taxonomy" id="5025"/>
    <lineage>
        <taxon>Eukaryota</taxon>
        <taxon>Fungi</taxon>
        <taxon>Dikarya</taxon>
        <taxon>Ascomycota</taxon>
        <taxon>Pezizomycotina</taxon>
        <taxon>Dothideomycetes</taxon>
        <taxon>Pleosporomycetidae</taxon>
        <taxon>Venturiales</taxon>
        <taxon>Venturiaceae</taxon>
        <taxon>Venturia</taxon>
    </lineage>
</organism>